<name>A0ABY9MCL6_9BURK</name>
<feature type="region of interest" description="Disordered" evidence="1">
    <location>
        <begin position="141"/>
        <end position="234"/>
    </location>
</feature>
<evidence type="ECO:0000256" key="2">
    <source>
        <dbReference type="SAM" id="Phobius"/>
    </source>
</evidence>
<gene>
    <name evidence="3" type="ORF">RAS12_30285</name>
</gene>
<accession>A0ABY9MCL6</accession>
<keyword evidence="3" id="KW-0614">Plasmid</keyword>
<keyword evidence="2" id="KW-0812">Transmembrane</keyword>
<reference evidence="3 4" key="1">
    <citation type="submission" date="2023-08" db="EMBL/GenBank/DDBJ databases">
        <title>Achromobacter seleniivolatilans sp. nov., isolated from seleniferous soil.</title>
        <authorList>
            <person name="Zhang S."/>
            <person name="Li K."/>
            <person name="Peng J."/>
            <person name="Zhao Q."/>
            <person name="Wang H."/>
            <person name="Guo Y."/>
        </authorList>
    </citation>
    <scope>NUCLEOTIDE SEQUENCE [LARGE SCALE GENOMIC DNA]</scope>
    <source>
        <strain evidence="3 4">R39</strain>
        <plasmid evidence="3 4">unnamed</plasmid>
    </source>
</reference>
<feature type="compositionally biased region" description="Polar residues" evidence="1">
    <location>
        <begin position="316"/>
        <end position="329"/>
    </location>
</feature>
<sequence>MSTENQRDPTQSDLPAGTATDPRVAQADAWEVVSEAAGTGESGNPSDRDHQDRDDEAHSAGGMHTHDDDEHGPAEDVDEEEDDDEAKKEAKRRRSNLIFGAAVAAFLTIVAVLVYVFLFKPSTSRNAAAPANETTMQHAFVPEIPDRSEPGRVPPPKRAMAPAAPPPVEQRLEDERRSEAAVTRGPESTGRGRGASAYAASEFEEDRRTDHDQMSAAAVSPSRSEARGMEGRAEQVSAGRNLESSMDLVAANVLQLNSQVAMLQGRLVALEAGQQAILKGVTAIGEKATEKPQATTSSAKAPPARGGDASKAKPTAQASSANRVSSGSTPKVGKLAGLWVKGAYPTTGGETQIAWVMTEDNKLEAAVRVGSVVRGAKVTAFDGMKVVTTAGTIHPR</sequence>
<feature type="transmembrane region" description="Helical" evidence="2">
    <location>
        <begin position="97"/>
        <end position="118"/>
    </location>
</feature>
<evidence type="ECO:0000313" key="4">
    <source>
        <dbReference type="Proteomes" id="UP001234798"/>
    </source>
</evidence>
<protein>
    <submittedName>
        <fullName evidence="3">Uncharacterized protein</fullName>
    </submittedName>
</protein>
<evidence type="ECO:0000256" key="1">
    <source>
        <dbReference type="SAM" id="MobiDB-lite"/>
    </source>
</evidence>
<feature type="region of interest" description="Disordered" evidence="1">
    <location>
        <begin position="1"/>
        <end position="91"/>
    </location>
</feature>
<feature type="compositionally biased region" description="Basic and acidic residues" evidence="1">
    <location>
        <begin position="46"/>
        <end position="74"/>
    </location>
</feature>
<feature type="compositionally biased region" description="Polar residues" evidence="1">
    <location>
        <begin position="1"/>
        <end position="13"/>
    </location>
</feature>
<evidence type="ECO:0000313" key="3">
    <source>
        <dbReference type="EMBL" id="WMD23923.1"/>
    </source>
</evidence>
<proteinExistence type="predicted"/>
<organism evidence="3 4">
    <name type="scientific">Achromobacter seleniivolatilans</name>
    <dbReference type="NCBI Taxonomy" id="3047478"/>
    <lineage>
        <taxon>Bacteria</taxon>
        <taxon>Pseudomonadati</taxon>
        <taxon>Pseudomonadota</taxon>
        <taxon>Betaproteobacteria</taxon>
        <taxon>Burkholderiales</taxon>
        <taxon>Alcaligenaceae</taxon>
        <taxon>Achromobacter</taxon>
    </lineage>
</organism>
<feature type="compositionally biased region" description="Basic and acidic residues" evidence="1">
    <location>
        <begin position="170"/>
        <end position="179"/>
    </location>
</feature>
<feature type="compositionally biased region" description="Pro residues" evidence="1">
    <location>
        <begin position="152"/>
        <end position="168"/>
    </location>
</feature>
<dbReference type="RefSeq" id="WP_306951838.1">
    <property type="nucleotide sequence ID" value="NZ_CP132977.1"/>
</dbReference>
<keyword evidence="2" id="KW-1133">Transmembrane helix</keyword>
<feature type="compositionally biased region" description="Acidic residues" evidence="1">
    <location>
        <begin position="75"/>
        <end position="84"/>
    </location>
</feature>
<geneLocation type="plasmid" evidence="3 4">
    <name>unnamed</name>
</geneLocation>
<feature type="compositionally biased region" description="Basic and acidic residues" evidence="1">
    <location>
        <begin position="224"/>
        <end position="233"/>
    </location>
</feature>
<dbReference type="Proteomes" id="UP001234798">
    <property type="component" value="Plasmid unnamed"/>
</dbReference>
<feature type="region of interest" description="Disordered" evidence="1">
    <location>
        <begin position="289"/>
        <end position="329"/>
    </location>
</feature>
<dbReference type="EMBL" id="CP132977">
    <property type="protein sequence ID" value="WMD23923.1"/>
    <property type="molecule type" value="Genomic_DNA"/>
</dbReference>
<keyword evidence="2" id="KW-0472">Membrane</keyword>
<keyword evidence="4" id="KW-1185">Reference proteome</keyword>